<evidence type="ECO:0000313" key="4">
    <source>
        <dbReference type="EMBL" id="SFE24782.1"/>
    </source>
</evidence>
<feature type="chain" id="PRO_5030028586" evidence="2">
    <location>
        <begin position="28"/>
        <end position="460"/>
    </location>
</feature>
<gene>
    <name evidence="3" type="ORF">SAMN02982929_04111</name>
    <name evidence="4" type="ORF">SAMN05216506_11028</name>
</gene>
<evidence type="ECO:0000313" key="6">
    <source>
        <dbReference type="Proteomes" id="UP000236729"/>
    </source>
</evidence>
<accession>A0A1I1YZN5</accession>
<keyword evidence="2" id="KW-0732">Signal</keyword>
<dbReference type="EMBL" id="FOME01000010">
    <property type="protein sequence ID" value="SFE24782.1"/>
    <property type="molecule type" value="Genomic_DNA"/>
</dbReference>
<protein>
    <submittedName>
        <fullName evidence="3">Uncharacterized protein</fullName>
    </submittedName>
</protein>
<feature type="signal peptide" evidence="2">
    <location>
        <begin position="1"/>
        <end position="27"/>
    </location>
</feature>
<keyword evidence="1" id="KW-1133">Transmembrane helix</keyword>
<evidence type="ECO:0000313" key="3">
    <source>
        <dbReference type="EMBL" id="SEG82507.1"/>
    </source>
</evidence>
<keyword evidence="1" id="KW-0472">Membrane</keyword>
<dbReference type="Proteomes" id="UP000236729">
    <property type="component" value="Unassembled WGS sequence"/>
</dbReference>
<keyword evidence="5" id="KW-1185">Reference proteome</keyword>
<dbReference type="Proteomes" id="UP000199690">
    <property type="component" value="Unassembled WGS sequence"/>
</dbReference>
<evidence type="ECO:0000256" key="2">
    <source>
        <dbReference type="SAM" id="SignalP"/>
    </source>
</evidence>
<evidence type="ECO:0000256" key="1">
    <source>
        <dbReference type="SAM" id="Phobius"/>
    </source>
</evidence>
<sequence length="460" mass="46363">MRAVRRFGVCTAVSLAVAGLSLPAAFAQSTLPTTPIPSPVDPGQPPASVPTPAPGPIVADAGTLIGVVRILPNTVPSGSVVGDPDFEEQLPKQAVAEAGMGRAVAQANSTAFFAHERAVAEASPFGVAVLGKSPQLPVGLAQAALPDRPEPISSSMQPPSSPADQLVKLSGLNGSVHARWDKQAGPCVSPIADARYSMGSASAVNALPEGLSLGGLLDGGKPTENGTGSLLHVPDTAQAHSGVELVDVPGQVGKAVQASSDLQLAGVRLFADTPQEIRVDVVGAPRLTATATGDPATSTVDYEAPVLRVSRGGEELGVLDAANPALDVPVPGLDQRVLDAGVLRLSVGELKQDVVGTEVRAAARLFDLQVLRGHAVGLPTSLVQASFGEQIVRAGAPGGGVDCTTAPAPAAAAPAATHPQAVQPLALTSSGYYAVPLFWTGAGLLLLGSIIVAALPRRRT</sequence>
<reference evidence="5 6" key="1">
    <citation type="submission" date="2016-10" db="EMBL/GenBank/DDBJ databases">
        <authorList>
            <person name="Varghese N."/>
            <person name="Submissions S."/>
        </authorList>
    </citation>
    <scope>NUCLEOTIDE SEQUENCE [LARGE SCALE GENOMIC DNA]</scope>
    <source>
        <strain evidence="6">ATCC 20501</strain>
        <strain evidence="4 5">CGMCC 4.3529</strain>
    </source>
</reference>
<evidence type="ECO:0000313" key="5">
    <source>
        <dbReference type="Proteomes" id="UP000199690"/>
    </source>
</evidence>
<feature type="transmembrane region" description="Helical" evidence="1">
    <location>
        <begin position="432"/>
        <end position="455"/>
    </location>
</feature>
<name>A0A1H6DAL3_9PSEU</name>
<reference evidence="3" key="2">
    <citation type="submission" date="2016-10" db="EMBL/GenBank/DDBJ databases">
        <authorList>
            <person name="de Groot N.N."/>
        </authorList>
    </citation>
    <scope>NUCLEOTIDE SEQUENCE [LARGE SCALE GENOMIC DNA]</scope>
    <source>
        <strain evidence="3">ATCC 20501</strain>
    </source>
</reference>
<organism evidence="3 6">
    <name type="scientific">Saccharopolyspora kobensis</name>
    <dbReference type="NCBI Taxonomy" id="146035"/>
    <lineage>
        <taxon>Bacteria</taxon>
        <taxon>Bacillati</taxon>
        <taxon>Actinomycetota</taxon>
        <taxon>Actinomycetes</taxon>
        <taxon>Pseudonocardiales</taxon>
        <taxon>Pseudonocardiaceae</taxon>
        <taxon>Saccharopolyspora</taxon>
    </lineage>
</organism>
<dbReference type="AlphaFoldDB" id="A0A1H6DAL3"/>
<keyword evidence="1" id="KW-0812">Transmembrane</keyword>
<dbReference type="EMBL" id="FNVB01000006">
    <property type="protein sequence ID" value="SEG82507.1"/>
    <property type="molecule type" value="Genomic_DNA"/>
</dbReference>
<proteinExistence type="predicted"/>
<accession>A0A1H6DAL3</accession>